<dbReference type="STRING" id="4072.A0A1U8G940"/>
<organism evidence="4 5">
    <name type="scientific">Capsicum annuum</name>
    <name type="common">Capsicum pepper</name>
    <dbReference type="NCBI Taxonomy" id="4072"/>
    <lineage>
        <taxon>Eukaryota</taxon>
        <taxon>Viridiplantae</taxon>
        <taxon>Streptophyta</taxon>
        <taxon>Embryophyta</taxon>
        <taxon>Tracheophyta</taxon>
        <taxon>Spermatophyta</taxon>
        <taxon>Magnoliopsida</taxon>
        <taxon>eudicotyledons</taxon>
        <taxon>Gunneridae</taxon>
        <taxon>Pentapetalae</taxon>
        <taxon>asterids</taxon>
        <taxon>lamiids</taxon>
        <taxon>Solanales</taxon>
        <taxon>Solanaceae</taxon>
        <taxon>Solanoideae</taxon>
        <taxon>Capsiceae</taxon>
        <taxon>Capsicum</taxon>
    </lineage>
</organism>
<dbReference type="Gramene" id="PHT87067">
    <property type="protein sequence ID" value="PHT87067"/>
    <property type="gene ID" value="T459_09173"/>
</dbReference>
<feature type="domain" description="Pectinesterase inhibitor" evidence="3">
    <location>
        <begin position="37"/>
        <end position="194"/>
    </location>
</feature>
<dbReference type="InterPro" id="IPR051955">
    <property type="entry name" value="PME_Inhibitor"/>
</dbReference>
<dbReference type="NCBIfam" id="TIGR01614">
    <property type="entry name" value="PME_inhib"/>
    <property type="match status" value="1"/>
</dbReference>
<dbReference type="Gene3D" id="1.20.140.40">
    <property type="entry name" value="Invertase/pectin methylesterase inhibitor family protein"/>
    <property type="match status" value="1"/>
</dbReference>
<protein>
    <recommendedName>
        <fullName evidence="3">Pectinesterase inhibitor domain-containing protein</fullName>
    </recommendedName>
</protein>
<keyword evidence="1 2" id="KW-0732">Signal</keyword>
<gene>
    <name evidence="4" type="ORF">T459_09173</name>
</gene>
<accession>A0A1U8G940</accession>
<dbReference type="Pfam" id="PF04043">
    <property type="entry name" value="PMEI"/>
    <property type="match status" value="1"/>
</dbReference>
<reference evidence="4 5" key="1">
    <citation type="journal article" date="2014" name="Nat. Genet.">
        <title>Genome sequence of the hot pepper provides insights into the evolution of pungency in Capsicum species.</title>
        <authorList>
            <person name="Kim S."/>
            <person name="Park M."/>
            <person name="Yeom S.I."/>
            <person name="Kim Y.M."/>
            <person name="Lee J.M."/>
            <person name="Lee H.A."/>
            <person name="Seo E."/>
            <person name="Choi J."/>
            <person name="Cheong K."/>
            <person name="Kim K.T."/>
            <person name="Jung K."/>
            <person name="Lee G.W."/>
            <person name="Oh S.K."/>
            <person name="Bae C."/>
            <person name="Kim S.B."/>
            <person name="Lee H.Y."/>
            <person name="Kim S.Y."/>
            <person name="Kim M.S."/>
            <person name="Kang B.C."/>
            <person name="Jo Y.D."/>
            <person name="Yang H.B."/>
            <person name="Jeong H.J."/>
            <person name="Kang W.H."/>
            <person name="Kwon J.K."/>
            <person name="Shin C."/>
            <person name="Lim J.Y."/>
            <person name="Park J.H."/>
            <person name="Huh J.H."/>
            <person name="Kim J.S."/>
            <person name="Kim B.D."/>
            <person name="Cohen O."/>
            <person name="Paran I."/>
            <person name="Suh M.C."/>
            <person name="Lee S.B."/>
            <person name="Kim Y.K."/>
            <person name="Shin Y."/>
            <person name="Noh S.J."/>
            <person name="Park J."/>
            <person name="Seo Y.S."/>
            <person name="Kwon S.Y."/>
            <person name="Kim H.A."/>
            <person name="Park J.M."/>
            <person name="Kim H.J."/>
            <person name="Choi S.B."/>
            <person name="Bosland P.W."/>
            <person name="Reeves G."/>
            <person name="Jo S.H."/>
            <person name="Lee B.W."/>
            <person name="Cho H.T."/>
            <person name="Choi H.S."/>
            <person name="Lee M.S."/>
            <person name="Yu Y."/>
            <person name="Do Choi Y."/>
            <person name="Park B.S."/>
            <person name="van Deynze A."/>
            <person name="Ashrafi H."/>
            <person name="Hill T."/>
            <person name="Kim W.T."/>
            <person name="Pai H.S."/>
            <person name="Ahn H.K."/>
            <person name="Yeam I."/>
            <person name="Giovannoni J.J."/>
            <person name="Rose J.K."/>
            <person name="Sorensen I."/>
            <person name="Lee S.J."/>
            <person name="Kim R.W."/>
            <person name="Choi I.Y."/>
            <person name="Choi B.S."/>
            <person name="Lim J.S."/>
            <person name="Lee Y.H."/>
            <person name="Choi D."/>
        </authorList>
    </citation>
    <scope>NUCLEOTIDE SEQUENCE [LARGE SCALE GENOMIC DNA]</scope>
    <source>
        <strain evidence="5">cv. CM334</strain>
    </source>
</reference>
<dbReference type="GO" id="GO:0004857">
    <property type="term" value="F:enzyme inhibitor activity"/>
    <property type="evidence" value="ECO:0000318"/>
    <property type="project" value="GO_Central"/>
</dbReference>
<dbReference type="EMBL" id="AYRZ02000003">
    <property type="protein sequence ID" value="PHT87067.1"/>
    <property type="molecule type" value="Genomic_DNA"/>
</dbReference>
<dbReference type="Proteomes" id="UP000222542">
    <property type="component" value="Unassembled WGS sequence"/>
</dbReference>
<feature type="signal peptide" evidence="2">
    <location>
        <begin position="1"/>
        <end position="25"/>
    </location>
</feature>
<reference evidence="4 5" key="2">
    <citation type="journal article" date="2017" name="Genome Biol.">
        <title>New reference genome sequences of hot pepper reveal the massive evolution of plant disease-resistance genes by retroduplication.</title>
        <authorList>
            <person name="Kim S."/>
            <person name="Park J."/>
            <person name="Yeom S.I."/>
            <person name="Kim Y.M."/>
            <person name="Seo E."/>
            <person name="Kim K.T."/>
            <person name="Kim M.S."/>
            <person name="Lee J.M."/>
            <person name="Cheong K."/>
            <person name="Shin H.S."/>
            <person name="Kim S.B."/>
            <person name="Han K."/>
            <person name="Lee J."/>
            <person name="Park M."/>
            <person name="Lee H.A."/>
            <person name="Lee H.Y."/>
            <person name="Lee Y."/>
            <person name="Oh S."/>
            <person name="Lee J.H."/>
            <person name="Choi E."/>
            <person name="Choi E."/>
            <person name="Lee S.E."/>
            <person name="Jeon J."/>
            <person name="Kim H."/>
            <person name="Choi G."/>
            <person name="Song H."/>
            <person name="Lee J."/>
            <person name="Lee S.C."/>
            <person name="Kwon J.K."/>
            <person name="Lee H.Y."/>
            <person name="Koo N."/>
            <person name="Hong Y."/>
            <person name="Kim R.W."/>
            <person name="Kang W.H."/>
            <person name="Huh J.H."/>
            <person name="Kang B.C."/>
            <person name="Yang T.J."/>
            <person name="Lee Y.H."/>
            <person name="Bennetzen J.L."/>
            <person name="Choi D."/>
        </authorList>
    </citation>
    <scope>NUCLEOTIDE SEQUENCE [LARGE SCALE GENOMIC DNA]</scope>
    <source>
        <strain evidence="5">cv. CM334</strain>
    </source>
</reference>
<comment type="caution">
    <text evidence="4">The sequence shown here is derived from an EMBL/GenBank/DDBJ whole genome shotgun (WGS) entry which is preliminary data.</text>
</comment>
<evidence type="ECO:0000256" key="1">
    <source>
        <dbReference type="ARBA" id="ARBA00022729"/>
    </source>
</evidence>
<dbReference type="InterPro" id="IPR035513">
    <property type="entry name" value="Invertase/methylesterase_inhib"/>
</dbReference>
<dbReference type="SMR" id="A0A1U8G940"/>
<evidence type="ECO:0000313" key="4">
    <source>
        <dbReference type="EMBL" id="PHT87067.1"/>
    </source>
</evidence>
<feature type="chain" id="PRO_5030035659" description="Pectinesterase inhibitor domain-containing protein" evidence="2">
    <location>
        <begin position="26"/>
        <end position="201"/>
    </location>
</feature>
<dbReference type="GO" id="GO:0009827">
    <property type="term" value="P:plant-type cell wall modification"/>
    <property type="evidence" value="ECO:0000318"/>
    <property type="project" value="GO_Central"/>
</dbReference>
<dbReference type="SMART" id="SM00856">
    <property type="entry name" value="PMEI"/>
    <property type="match status" value="1"/>
</dbReference>
<dbReference type="PANTHER" id="PTHR31080">
    <property type="entry name" value="PECTINESTERASE INHIBITOR-LIKE"/>
    <property type="match status" value="1"/>
</dbReference>
<dbReference type="KEGG" id="cann:107866206"/>
<dbReference type="OrthoDB" id="1430376at2759"/>
<keyword evidence="5" id="KW-1185">Reference proteome</keyword>
<proteinExistence type="predicted"/>
<dbReference type="OMA" id="QIINDCA"/>
<dbReference type="PANTHER" id="PTHR31080:SF122">
    <property type="entry name" value="21 KDA PROTEIN-LIKE"/>
    <property type="match status" value="1"/>
</dbReference>
<dbReference type="InterPro" id="IPR006501">
    <property type="entry name" value="Pectinesterase_inhib_dom"/>
</dbReference>
<evidence type="ECO:0000259" key="3">
    <source>
        <dbReference type="SMART" id="SM00856"/>
    </source>
</evidence>
<sequence>MEASSCKSLIFLLFAVVLFISQTQPLVTAAKDSGGQANTNFVRKKCSITTYPSLCLNKLMPYASSVKANSTKLCKEALNVATKGARDASIIVSNLKKQKGISKYEAAAIKDCIEDVKDAMYEFKRAIEAMGHLGDGDKEFQLSNAKTYASAAITNADSCTDGVSDNRKVNPKVKDAINRSMAVIIRLGSNALSLINHVYEY</sequence>
<dbReference type="AlphaFoldDB" id="A0A1U8G940"/>
<evidence type="ECO:0000256" key="2">
    <source>
        <dbReference type="SAM" id="SignalP"/>
    </source>
</evidence>
<evidence type="ECO:0000313" key="5">
    <source>
        <dbReference type="Proteomes" id="UP000222542"/>
    </source>
</evidence>
<dbReference type="CDD" id="cd15798">
    <property type="entry name" value="PMEI-like_3"/>
    <property type="match status" value="1"/>
</dbReference>
<name>A0A1U8G940_CAPAN</name>
<dbReference type="SUPFAM" id="SSF101148">
    <property type="entry name" value="Plant invertase/pectin methylesterase inhibitor"/>
    <property type="match status" value="1"/>
</dbReference>
<dbReference type="GO" id="GO:0009505">
    <property type="term" value="C:plant-type cell wall"/>
    <property type="evidence" value="ECO:0000318"/>
    <property type="project" value="GO_Central"/>
</dbReference>